<feature type="compositionally biased region" description="Low complexity" evidence="1">
    <location>
        <begin position="95"/>
        <end position="106"/>
    </location>
</feature>
<reference evidence="2 3" key="1">
    <citation type="submission" date="2020-01" db="EMBL/GenBank/DDBJ databases">
        <title>Identification and distribution of gene clusters putatively required for synthesis of sphingolipid metabolism inhibitors in phylogenetically diverse species of the filamentous fungus Fusarium.</title>
        <authorList>
            <person name="Kim H.-S."/>
            <person name="Busman M."/>
            <person name="Brown D.W."/>
            <person name="Divon H."/>
            <person name="Uhlig S."/>
            <person name="Proctor R.H."/>
        </authorList>
    </citation>
    <scope>NUCLEOTIDE SEQUENCE [LARGE SCALE GENOMIC DNA]</scope>
    <source>
        <strain evidence="2 3">NRRL 20459</strain>
    </source>
</reference>
<organism evidence="2 3">
    <name type="scientific">Fusarium albosuccineum</name>
    <dbReference type="NCBI Taxonomy" id="1237068"/>
    <lineage>
        <taxon>Eukaryota</taxon>
        <taxon>Fungi</taxon>
        <taxon>Dikarya</taxon>
        <taxon>Ascomycota</taxon>
        <taxon>Pezizomycotina</taxon>
        <taxon>Sordariomycetes</taxon>
        <taxon>Hypocreomycetidae</taxon>
        <taxon>Hypocreales</taxon>
        <taxon>Nectriaceae</taxon>
        <taxon>Fusarium</taxon>
        <taxon>Fusarium decemcellulare species complex</taxon>
    </lineage>
</organism>
<sequence length="233" mass="26086">MWKDIQSTSDMYSTARFQEVADEDCRHTTKHFDNVVGIQRQIENPRKTQSNGTIHGARHPSSHNQHAPSVPQLPQQQQHFTADPRYAQPSSTNVGPAIGAAAGGPPMRRWPETSSSRQTSNGGSQPKTPRSGRSTVAPSRQVHQPMMSVWHSRFPNNQVQPPVQRMQRRGQMKATGRSPRFGTKQQITLPRTVQGEGQVNGPKQIHPPEMVMPSWQQGRVTLPPVKDVLPQYF</sequence>
<dbReference type="Proteomes" id="UP000554235">
    <property type="component" value="Unassembled WGS sequence"/>
</dbReference>
<feature type="region of interest" description="Disordered" evidence="1">
    <location>
        <begin position="36"/>
        <end position="140"/>
    </location>
</feature>
<feature type="compositionally biased region" description="Polar residues" evidence="1">
    <location>
        <begin position="112"/>
        <end position="140"/>
    </location>
</feature>
<comment type="caution">
    <text evidence="2">The sequence shown here is derived from an EMBL/GenBank/DDBJ whole genome shotgun (WGS) entry which is preliminary data.</text>
</comment>
<gene>
    <name evidence="2" type="ORF">FALBO_4631</name>
</gene>
<protein>
    <submittedName>
        <fullName evidence="2">Uncharacterized protein</fullName>
    </submittedName>
</protein>
<evidence type="ECO:0000313" key="3">
    <source>
        <dbReference type="Proteomes" id="UP000554235"/>
    </source>
</evidence>
<dbReference type="EMBL" id="JAADYS010000606">
    <property type="protein sequence ID" value="KAF4468482.1"/>
    <property type="molecule type" value="Genomic_DNA"/>
</dbReference>
<dbReference type="AlphaFoldDB" id="A0A8H4PKP9"/>
<feature type="compositionally biased region" description="Polar residues" evidence="1">
    <location>
        <begin position="62"/>
        <end position="80"/>
    </location>
</feature>
<evidence type="ECO:0000313" key="2">
    <source>
        <dbReference type="EMBL" id="KAF4468482.1"/>
    </source>
</evidence>
<accession>A0A8H4PKP9</accession>
<proteinExistence type="predicted"/>
<keyword evidence="3" id="KW-1185">Reference proteome</keyword>
<name>A0A8H4PKP9_9HYPO</name>
<evidence type="ECO:0000256" key="1">
    <source>
        <dbReference type="SAM" id="MobiDB-lite"/>
    </source>
</evidence>